<evidence type="ECO:0000256" key="4">
    <source>
        <dbReference type="ARBA" id="ARBA00022989"/>
    </source>
</evidence>
<keyword evidence="9" id="KW-1185">Reference proteome</keyword>
<evidence type="ECO:0000313" key="8">
    <source>
        <dbReference type="EMBL" id="MDH6181730.1"/>
    </source>
</evidence>
<name>A0ABT6KP07_9MICO</name>
<protein>
    <submittedName>
        <fullName evidence="8">Flippase GtrA</fullName>
    </submittedName>
</protein>
<gene>
    <name evidence="8" type="ORF">M2152_001912</name>
</gene>
<evidence type="ECO:0000256" key="6">
    <source>
        <dbReference type="SAM" id="Phobius"/>
    </source>
</evidence>
<evidence type="ECO:0000259" key="7">
    <source>
        <dbReference type="Pfam" id="PF04138"/>
    </source>
</evidence>
<evidence type="ECO:0000313" key="9">
    <source>
        <dbReference type="Proteomes" id="UP001160142"/>
    </source>
</evidence>
<dbReference type="PANTHER" id="PTHR38459">
    <property type="entry name" value="PROPHAGE BACTOPRENOL-LINKED GLUCOSE TRANSLOCASE HOMOLOG"/>
    <property type="match status" value="1"/>
</dbReference>
<evidence type="ECO:0000256" key="3">
    <source>
        <dbReference type="ARBA" id="ARBA00022692"/>
    </source>
</evidence>
<evidence type="ECO:0000256" key="1">
    <source>
        <dbReference type="ARBA" id="ARBA00004141"/>
    </source>
</evidence>
<proteinExistence type="inferred from homology"/>
<keyword evidence="5 6" id="KW-0472">Membrane</keyword>
<comment type="subcellular location">
    <subcellularLocation>
        <location evidence="1">Membrane</location>
        <topology evidence="1">Multi-pass membrane protein</topology>
    </subcellularLocation>
</comment>
<feature type="transmembrane region" description="Helical" evidence="6">
    <location>
        <begin position="54"/>
        <end position="76"/>
    </location>
</feature>
<dbReference type="RefSeq" id="WP_322134036.1">
    <property type="nucleotide sequence ID" value="NZ_CP085036.1"/>
</dbReference>
<feature type="domain" description="GtrA/DPMS transmembrane" evidence="7">
    <location>
        <begin position="23"/>
        <end position="141"/>
    </location>
</feature>
<dbReference type="EMBL" id="JARXVQ010000001">
    <property type="protein sequence ID" value="MDH6181730.1"/>
    <property type="molecule type" value="Genomic_DNA"/>
</dbReference>
<organism evidence="8 9">
    <name type="scientific">Antiquaquibacter oligotrophicus</name>
    <dbReference type="NCBI Taxonomy" id="2880260"/>
    <lineage>
        <taxon>Bacteria</taxon>
        <taxon>Bacillati</taxon>
        <taxon>Actinomycetota</taxon>
        <taxon>Actinomycetes</taxon>
        <taxon>Micrococcales</taxon>
        <taxon>Microbacteriaceae</taxon>
        <taxon>Antiquaquibacter</taxon>
    </lineage>
</organism>
<evidence type="ECO:0000256" key="5">
    <source>
        <dbReference type="ARBA" id="ARBA00023136"/>
    </source>
</evidence>
<keyword evidence="3 6" id="KW-0812">Transmembrane</keyword>
<dbReference type="InterPro" id="IPR051401">
    <property type="entry name" value="GtrA_CellWall_Glycosyl"/>
</dbReference>
<feature type="transmembrane region" description="Helical" evidence="6">
    <location>
        <begin position="24"/>
        <end position="48"/>
    </location>
</feature>
<accession>A0ABT6KP07</accession>
<feature type="transmembrane region" description="Helical" evidence="6">
    <location>
        <begin position="115"/>
        <end position="135"/>
    </location>
</feature>
<keyword evidence="4 6" id="KW-1133">Transmembrane helix</keyword>
<feature type="transmembrane region" description="Helical" evidence="6">
    <location>
        <begin position="88"/>
        <end position="109"/>
    </location>
</feature>
<evidence type="ECO:0000256" key="2">
    <source>
        <dbReference type="ARBA" id="ARBA00009399"/>
    </source>
</evidence>
<comment type="caution">
    <text evidence="8">The sequence shown here is derived from an EMBL/GenBank/DDBJ whole genome shotgun (WGS) entry which is preliminary data.</text>
</comment>
<sequence>MTPADAPRERSAIGRLLHDHRVRFLAVGGTNTLVGYLVFTALTLWVFGQVPFGYLISLVLSYAVSITLAFWLYRTFVFVVKGRVLTDFVKFVGVNLVAIGVNAVLLPFFVEVVGLHPLVAQAISLVITTLVSYFGHKHVSFRRPSAPPQGDEGPVSR</sequence>
<dbReference type="Proteomes" id="UP001160142">
    <property type="component" value="Unassembled WGS sequence"/>
</dbReference>
<reference evidence="8 9" key="1">
    <citation type="submission" date="2023-04" db="EMBL/GenBank/DDBJ databases">
        <title>Genome Encyclopedia of Bacteria and Archaea VI: Functional Genomics of Type Strains.</title>
        <authorList>
            <person name="Whitman W."/>
        </authorList>
    </citation>
    <scope>NUCLEOTIDE SEQUENCE [LARGE SCALE GENOMIC DNA]</scope>
    <source>
        <strain evidence="8 9">SG_E_30_P1</strain>
    </source>
</reference>
<dbReference type="Pfam" id="PF04138">
    <property type="entry name" value="GtrA_DPMS_TM"/>
    <property type="match status" value="1"/>
</dbReference>
<dbReference type="PANTHER" id="PTHR38459:SF1">
    <property type="entry name" value="PROPHAGE BACTOPRENOL-LINKED GLUCOSE TRANSLOCASE HOMOLOG"/>
    <property type="match status" value="1"/>
</dbReference>
<dbReference type="InterPro" id="IPR007267">
    <property type="entry name" value="GtrA_DPMS_TM"/>
</dbReference>
<comment type="similarity">
    <text evidence="2">Belongs to the GtrA family.</text>
</comment>